<dbReference type="Pfam" id="PF26103">
    <property type="entry name" value="TPR_Epg5"/>
    <property type="match status" value="1"/>
</dbReference>
<feature type="compositionally biased region" description="Low complexity" evidence="3">
    <location>
        <begin position="1"/>
        <end position="11"/>
    </location>
</feature>
<evidence type="ECO:0000313" key="6">
    <source>
        <dbReference type="EMBL" id="KAG0327596.1"/>
    </source>
</evidence>
<organism evidence="6 7">
    <name type="scientific">Dissophora globulifera</name>
    <dbReference type="NCBI Taxonomy" id="979702"/>
    <lineage>
        <taxon>Eukaryota</taxon>
        <taxon>Fungi</taxon>
        <taxon>Fungi incertae sedis</taxon>
        <taxon>Mucoromycota</taxon>
        <taxon>Mortierellomycotina</taxon>
        <taxon>Mortierellomycetes</taxon>
        <taxon>Mortierellales</taxon>
        <taxon>Mortierellaceae</taxon>
        <taxon>Dissophora</taxon>
    </lineage>
</organism>
<feature type="domain" description="Epg5-like central TPR repeats" evidence="4">
    <location>
        <begin position="1700"/>
        <end position="2110"/>
    </location>
</feature>
<reference evidence="6" key="1">
    <citation type="journal article" date="2020" name="Fungal Divers.">
        <title>Resolving the Mortierellaceae phylogeny through synthesis of multi-gene phylogenetics and phylogenomics.</title>
        <authorList>
            <person name="Vandepol N."/>
            <person name="Liber J."/>
            <person name="Desiro A."/>
            <person name="Na H."/>
            <person name="Kennedy M."/>
            <person name="Barry K."/>
            <person name="Grigoriev I.V."/>
            <person name="Miller A.N."/>
            <person name="O'Donnell K."/>
            <person name="Stajich J.E."/>
            <person name="Bonito G."/>
        </authorList>
    </citation>
    <scope>NUCLEOTIDE SEQUENCE</scope>
    <source>
        <strain evidence="6">REB-010B</strain>
    </source>
</reference>
<dbReference type="GO" id="GO:0097352">
    <property type="term" value="P:autophagosome maturation"/>
    <property type="evidence" value="ECO:0007669"/>
    <property type="project" value="TreeGrafter"/>
</dbReference>
<sequence length="2917" mass="327082">MDEPDAPSLYPHLPPPPTSSRRYAYEPSAPPSAPPPSPPPSTSSSAALYPELAFSPSAPPLPQPRSPPLTQTPWRASSLSPTEADLHAGQSFSELPEQPHYPSLQQDQPYPHKALQPESIVDHRPSRPSPNLHRPQLNLDISYLRTQADQSSNHLRGIYENSYLQELPQRLAKYEGSSSSTRLYDDDDNSFMDHMRSYEAAHEAVQQSKLAIFNLQQKAKGYASKLWMVQTKTEIAKATCGDGAIISHNYSYQYGHHKPEIVTKLKKSLERIVRQKTKSLTRVQFEETSCRLWIQDYLATFLNGIVWKDKTDIGRTKQDLGRTPRVEGNKNQQDLERIKGYLDILFQLEKNVRRQPDFGAEAKERKSQNTSESLTIRHDSQDEEPETARTNSILQSIHDWIALLAATLLQHGGFTDYEYLTIQVLRRRKVANWAACFVQCTVPSTWTSAFQDFYITELELVLCGTSLQHKESLSEGALTLGSDLEEEDYLAILDQLDLTLFLNRLLIEHKAMHDNDGSILKGDISQRTALRLLATTRHVFDVLIRSLQLLTAFPMVLKRLSQILCQLAQILGDHLLVLGPMEFNARSRGAAFPIALDRDTATSSQAELDRMLLDVVHALLALDGRGVWTFLPSLPFKFMSSPTIALLLEDIALDNIHQWVKEPSALLSATPETNKLRLSLGRNPGEAVFLLTAMAAMATSRFDSTPDDRHSDSLSLDRSISFVVAFLLTDVAYLDHDIRRELTKPTREILSSICDTYPEAIGFILRIVESNFAEMGDMAQYLFRGLLLDEWLMSNDDFMRLRRMLETPPLSSAQSGFARYVFGALPWSQENSTVFDAEERSRIPNDFRKELALAMGDMCVQNLSNSRVDTDTLSTDIANEPKDGSASSPLSRIKSPDTKFVPTFASSLPHAITNLAVHSGIHRSAEQTSTKAFMDWCWSMLSKLELTEVPAITLVEASRLHVQDPGLAKYPLFSQGQLTFVNTTRLLLTEDSRNAELFLQEGWPTLKAILLAGVGSMFLELAGRLIPSIISMDADLLPHAAPFGQLLRESAAWKQDPFLAVAGAQLVSSKNLSPNKTPEELIGIWYLLHQHLDHCKVNSCEPATVLKFWMAAVFSQKDWMAHQECVQVLDVVCLFCFELGLDAVIKDALMEQQIMLSIGFRRAPGMSAELMGLAQPGFDRVMDMLPERLLKTLPVPQGSNDPSLLMGTWSVRSFATNLLTQQAMVETGSIWFAYYVLSIETSLEREMRIKVGNHYRQHPAELETVGNIKSVMKNLGITSRKTLQNFAIWRWAQHLLILPYDTYLLPLFWQMFFYLYYGHVEQRDRYYGYKFLETSPEMVEQLRDRLQQTYTYFGKEAQKAIRELDPVKAGPLTALHEFYIALHGWISEPLLLTAGIDLKRIRKDLMADRLIACRLPDPLECNMSTWRDLLVERSITIQPVVISGTHSMSPDRFSPTFHGSASSPRSRTTSYDQARAMRRHGHAWQDQKISNSLSQHSKAGPEFYIPRILVQSPAIDSKASPQNLFNQPARILRDYCRTYRATNDAYENLDASYLSELGALYHNEFKTAKLEIACDTTPNTLCKRPAVIEIKYEEIVVNESIKQSIVENRERAQALRLGTIEQGLCLAALEIFKIIDTILLRLNSTTENTTLHQLSTQSFYYLCGELLDDAREYPPAHMVLSSIVDTLGMQVVAKDPDLTEKTLDLMKTDDFIIAMLYKTFYPAAVPSDFVRLYKRIAIRKDYGLASKDLLLRQFDVQAWACDTAVGDRKQRSDGPSSLNRLEFYEVAFTAMMAQQQLQKEDDQIQESTELSTRDRLAIIKSHRELAGTLFLNFLQQDYIDYLRILFDTCGIMCLEPEVLEDFIRILGVEPRLVPALLDDADVTYEAGSLIKGSKAFTNVGLSDYDLGRLVQFLADYFTECQRGIVRGNLLDRYSGYAVSIASLLTVVLCDERYQGQWMKSPTTPFGGPTANHGQHDGTGSDTTRRELLDPGHCRMWRDTVKLFQPWISCLTEHAVDEKQFQRQQSGASRVLFTFVGTLSKMMGALKMHYRDTTPMMVEIYDFWLEMMHQSTLGQGSINQIMLIHQHFHRLDWKDLELSENRLDRTLDVAAELNDEIKIEFWIYLVTVIMEKADASLRPRALQGEANKGTVKWHQTESAFLRLGLGILQDVDMVAGNDMDVRLQLLGILWSVIFSAGDWALLTTDRLQHLIEGLKVHWDRAGLWDDRSSPLGLILYWMRIAVGLESDSFEELDEDLGAATLGCQSLTLSSDRVLVYFGYLLRLLQARLASSAQDSQNINFRMDAIPLVLIHLGQVLDAIATNSPQERYPVIYRPLLSLVGVLNQCGKGPSSALASSSADHSFDVVLRGLCRMISEVSVIQLDIVKVICQRVNSISAMISLLEEAIEREFDLSHGQQGSTLGGSGSRSFTASSGAAFGLEDTTLQQTMSPVNMMAPHARYLHGHSSYSEHSRGRSSPWSDSFSGQQSWGRIKAQIEAPELSEDEFLEQGLKQGAILTIYGRFLQRLDDLEQQSMDFDEVLGLGQELSEVISKVDLMAIEPWKAYQSLLLLRMFFRIVAKESVHSILQSRFLSSLRQVCRTLEVWCQDRDSTKGMLSSIGMGTRSSFDTKFRLVIRIIYTYVVVRFGDKGVSVHEGQGQGGGGGGVLAWRKGRHHSAQDVSPTASDGRGRGSHVVDNGAALIEALAQLPAKNKDYAAVFVALSSTTLATTADAMPTTPTAMESSMALLPALASSPLGLMKKVVMSSSPSPPPSNTGSPPPAGSSLRRPSNHRSQGSTGSLGSKRMSYQNHHSRLSVASRGGSSWDDTMGSTSALLEGMSEPNGGPSAGQGTYSSRKRYGSGNGSTATEARRRLQQGTKNGVQDLEWAVQRIKDRRFRILEAAEVLAEVMDRFYEGDDYFA</sequence>
<feature type="region of interest" description="Disordered" evidence="3">
    <location>
        <begin position="357"/>
        <end position="388"/>
    </location>
</feature>
<dbReference type="PANTHER" id="PTHR31139:SF4">
    <property type="entry name" value="ECTOPIC P GRANULES PROTEIN 5 HOMOLOG"/>
    <property type="match status" value="1"/>
</dbReference>
<feature type="region of interest" description="Disordered" evidence="3">
    <location>
        <begin position="2759"/>
        <end position="2874"/>
    </location>
</feature>
<dbReference type="OrthoDB" id="75419at2759"/>
<dbReference type="InterPro" id="IPR051436">
    <property type="entry name" value="Autophagy-related_EPG5"/>
</dbReference>
<keyword evidence="7" id="KW-1185">Reference proteome</keyword>
<feature type="region of interest" description="Disordered" evidence="3">
    <location>
        <begin position="1452"/>
        <end position="1491"/>
    </location>
</feature>
<comment type="caution">
    <text evidence="6">The sequence shown here is derived from an EMBL/GenBank/DDBJ whole genome shotgun (WGS) entry which is preliminary data.</text>
</comment>
<feature type="compositionally biased region" description="Polar residues" evidence="3">
    <location>
        <begin position="2788"/>
        <end position="2806"/>
    </location>
</feature>
<feature type="region of interest" description="Disordered" evidence="3">
    <location>
        <begin position="873"/>
        <end position="892"/>
    </location>
</feature>
<gene>
    <name evidence="6" type="primary">EPG5</name>
    <name evidence="6" type="ORF">BGZ99_007298</name>
</gene>
<feature type="region of interest" description="Disordered" evidence="3">
    <location>
        <begin position="1"/>
        <end position="85"/>
    </location>
</feature>
<dbReference type="PANTHER" id="PTHR31139">
    <property type="entry name" value="ECTOPIC P GRANULES PROTEIN 5 HOMOLOG"/>
    <property type="match status" value="1"/>
</dbReference>
<feature type="compositionally biased region" description="Pro residues" evidence="3">
    <location>
        <begin position="57"/>
        <end position="67"/>
    </location>
</feature>
<feature type="compositionally biased region" description="Pro residues" evidence="3">
    <location>
        <begin position="28"/>
        <end position="41"/>
    </location>
</feature>
<protein>
    <submittedName>
        <fullName evidence="6">Ectopic P granules protein 5</fullName>
    </submittedName>
</protein>
<dbReference type="InterPro" id="IPR058750">
    <property type="entry name" value="TPR_Epg5"/>
</dbReference>
<feature type="compositionally biased region" description="Low complexity" evidence="3">
    <location>
        <begin position="42"/>
        <end position="56"/>
    </location>
</feature>
<feature type="compositionally biased region" description="Polar residues" evidence="3">
    <location>
        <begin position="2817"/>
        <end position="2830"/>
    </location>
</feature>
<name>A0A9P6UZK9_9FUNG</name>
<proteinExistence type="inferred from homology"/>
<feature type="compositionally biased region" description="Polar residues" evidence="3">
    <location>
        <begin position="1457"/>
        <end position="1472"/>
    </location>
</feature>
<feature type="domain" description="Epg5-like TPR" evidence="5">
    <location>
        <begin position="1269"/>
        <end position="1405"/>
    </location>
</feature>
<evidence type="ECO:0000313" key="7">
    <source>
        <dbReference type="Proteomes" id="UP000738325"/>
    </source>
</evidence>
<evidence type="ECO:0000256" key="2">
    <source>
        <dbReference type="ARBA" id="ARBA00023006"/>
    </source>
</evidence>
<accession>A0A9P6UZK9</accession>
<dbReference type="EMBL" id="JAAAIP010000052">
    <property type="protein sequence ID" value="KAG0327596.1"/>
    <property type="molecule type" value="Genomic_DNA"/>
</dbReference>
<evidence type="ECO:0000259" key="5">
    <source>
        <dbReference type="Pfam" id="PF26573"/>
    </source>
</evidence>
<comment type="similarity">
    <text evidence="1">Belongs to the EPG5 family.</text>
</comment>
<feature type="compositionally biased region" description="Basic and acidic residues" evidence="3">
    <location>
        <begin position="357"/>
        <end position="367"/>
    </location>
</feature>
<evidence type="ECO:0000256" key="3">
    <source>
        <dbReference type="SAM" id="MobiDB-lite"/>
    </source>
</evidence>
<feature type="region of interest" description="Disordered" evidence="3">
    <location>
        <begin position="1960"/>
        <end position="1982"/>
    </location>
</feature>
<dbReference type="Proteomes" id="UP000738325">
    <property type="component" value="Unassembled WGS sequence"/>
</dbReference>
<dbReference type="Pfam" id="PF26573">
    <property type="entry name" value="TPR_Epg5_2"/>
    <property type="match status" value="1"/>
</dbReference>
<keyword evidence="2" id="KW-0072">Autophagy</keyword>
<evidence type="ECO:0000259" key="4">
    <source>
        <dbReference type="Pfam" id="PF26103"/>
    </source>
</evidence>
<dbReference type="InterPro" id="IPR059030">
    <property type="entry name" value="TPR_Epg5_mid"/>
</dbReference>
<dbReference type="GO" id="GO:0005737">
    <property type="term" value="C:cytoplasm"/>
    <property type="evidence" value="ECO:0007669"/>
    <property type="project" value="TreeGrafter"/>
</dbReference>
<evidence type="ECO:0000256" key="1">
    <source>
        <dbReference type="ARBA" id="ARBA00010948"/>
    </source>
</evidence>
<feature type="compositionally biased region" description="Pro residues" evidence="3">
    <location>
        <begin position="2765"/>
        <end position="2778"/>
    </location>
</feature>